<dbReference type="InterPro" id="IPR011852">
    <property type="entry name" value="TRAP_TAXI"/>
</dbReference>
<evidence type="ECO:0000256" key="1">
    <source>
        <dbReference type="SAM" id="SignalP"/>
    </source>
</evidence>
<evidence type="ECO:0000313" key="3">
    <source>
        <dbReference type="Proteomes" id="UP000322294"/>
    </source>
</evidence>
<dbReference type="Proteomes" id="UP000322294">
    <property type="component" value="Unassembled WGS sequence"/>
</dbReference>
<name>A0A5S5AKT6_9FIRM</name>
<dbReference type="RefSeq" id="WP_148867655.1">
    <property type="nucleotide sequence ID" value="NZ_VNHO01000024.1"/>
</dbReference>
<dbReference type="PANTHER" id="PTHR42941">
    <property type="entry name" value="SLL1037 PROTEIN"/>
    <property type="match status" value="1"/>
</dbReference>
<dbReference type="NCBIfam" id="TIGR02122">
    <property type="entry name" value="TRAP_TAXI"/>
    <property type="match status" value="1"/>
</dbReference>
<dbReference type="CDD" id="cd13567">
    <property type="entry name" value="PBP2_TtGluBP"/>
    <property type="match status" value="1"/>
</dbReference>
<organism evidence="2 3">
    <name type="scientific">Thermosediminibacter litoriperuensis</name>
    <dbReference type="NCBI Taxonomy" id="291989"/>
    <lineage>
        <taxon>Bacteria</taxon>
        <taxon>Bacillati</taxon>
        <taxon>Bacillota</taxon>
        <taxon>Clostridia</taxon>
        <taxon>Thermosediminibacterales</taxon>
        <taxon>Thermosediminibacteraceae</taxon>
        <taxon>Thermosediminibacter</taxon>
    </lineage>
</organism>
<protein>
    <recommendedName>
        <fullName evidence="4">TRAP transporter TAXI family solute receptor</fullName>
    </recommendedName>
</protein>
<keyword evidence="3" id="KW-1185">Reference proteome</keyword>
<reference evidence="2 3" key="1">
    <citation type="submission" date="2019-07" db="EMBL/GenBank/DDBJ databases">
        <title>Genomic Encyclopedia of Type Strains, Phase I: the one thousand microbial genomes (KMG-I) project.</title>
        <authorList>
            <person name="Kyrpides N."/>
        </authorList>
    </citation>
    <scope>NUCLEOTIDE SEQUENCE [LARGE SCALE GENOMIC DNA]</scope>
    <source>
        <strain evidence="2 3">DSM 16647</strain>
    </source>
</reference>
<keyword evidence="1" id="KW-0732">Signal</keyword>
<dbReference type="Gene3D" id="3.40.190.10">
    <property type="entry name" value="Periplasmic binding protein-like II"/>
    <property type="match status" value="2"/>
</dbReference>
<gene>
    <name evidence="2" type="ORF">LZ11_01955</name>
</gene>
<proteinExistence type="predicted"/>
<dbReference type="PANTHER" id="PTHR42941:SF1">
    <property type="entry name" value="SLL1037 PROTEIN"/>
    <property type="match status" value="1"/>
</dbReference>
<dbReference type="PROSITE" id="PS51257">
    <property type="entry name" value="PROKAR_LIPOPROTEIN"/>
    <property type="match status" value="1"/>
</dbReference>
<feature type="chain" id="PRO_5039652043" description="TRAP transporter TAXI family solute receptor" evidence="1">
    <location>
        <begin position="21"/>
        <end position="325"/>
    </location>
</feature>
<dbReference type="EMBL" id="VNHO01000024">
    <property type="protein sequence ID" value="TYP50900.1"/>
    <property type="molecule type" value="Genomic_DNA"/>
</dbReference>
<evidence type="ECO:0008006" key="4">
    <source>
        <dbReference type="Google" id="ProtNLM"/>
    </source>
</evidence>
<evidence type="ECO:0000313" key="2">
    <source>
        <dbReference type="EMBL" id="TYP50900.1"/>
    </source>
</evidence>
<accession>A0A5S5AKT6</accession>
<feature type="signal peptide" evidence="1">
    <location>
        <begin position="1"/>
        <end position="20"/>
    </location>
</feature>
<dbReference type="AlphaFoldDB" id="A0A5S5AKT6"/>
<dbReference type="SUPFAM" id="SSF53850">
    <property type="entry name" value="Periplasmic binding protein-like II"/>
    <property type="match status" value="1"/>
</dbReference>
<dbReference type="OrthoDB" id="9776669at2"/>
<sequence>MGRKILALLTVVLLAAVFVAGCGGSNTGGQSSGGQKFINIATGGTSGTYYPLGGALAEIWNKNIQGANATAQSTGASVANVNLLKDGKAEVIFVQNDIAYYTYNGTEMFKDNKYEDIRGLATLYPETIQIVTRADKGIKAIADLKGKKVAVGAAGSGTETNARQILEAAGITYNDIQVQYLSFSEAANNLKDGNIDAAFVTAGYPTAAIQDIAAQHKIVLIPLDDKTVETLISKYPFYTRTVIPANTYSGQTEDVVAVSVKAMLAVSAKYDEDMAYQMVKTMYENQERLKAAHKNGELITPDTGKEGMSIPLHPGAEKYFKEIGK</sequence>
<dbReference type="Pfam" id="PF16868">
    <property type="entry name" value="NMT1_3"/>
    <property type="match status" value="1"/>
</dbReference>
<comment type="caution">
    <text evidence="2">The sequence shown here is derived from an EMBL/GenBank/DDBJ whole genome shotgun (WGS) entry which is preliminary data.</text>
</comment>